<reference evidence="1" key="1">
    <citation type="submission" date="2020-10" db="EMBL/GenBank/DDBJ databases">
        <authorList>
            <person name="Gilroy R."/>
        </authorList>
    </citation>
    <scope>NUCLEOTIDE SEQUENCE</scope>
    <source>
        <strain evidence="1">CHK191-8634</strain>
    </source>
</reference>
<sequence length="88" mass="10147">MSNIFMDNRSIIEDISKRNITPEGVKHADGLEYRHIDMSVASSMFAADLRSGANLYYPMYPMGVAERFKAMTKEEIAQQTKEFCDLYR</sequence>
<comment type="caution">
    <text evidence="1">The sequence shown here is derived from an EMBL/GenBank/DDBJ whole genome shotgun (WGS) entry which is preliminary data.</text>
</comment>
<accession>A0A9D1LKC4</accession>
<dbReference type="Proteomes" id="UP000824073">
    <property type="component" value="Unassembled WGS sequence"/>
</dbReference>
<evidence type="ECO:0000313" key="1">
    <source>
        <dbReference type="EMBL" id="HIU43858.1"/>
    </source>
</evidence>
<name>A0A9D1LKC4_9CLOT</name>
<gene>
    <name evidence="1" type="ORF">IAB67_06135</name>
</gene>
<dbReference type="AlphaFoldDB" id="A0A9D1LKC4"/>
<dbReference type="EMBL" id="DVMR01000050">
    <property type="protein sequence ID" value="HIU43858.1"/>
    <property type="molecule type" value="Genomic_DNA"/>
</dbReference>
<organism evidence="1 2">
    <name type="scientific">Candidatus Ventrousia excrementavium</name>
    <dbReference type="NCBI Taxonomy" id="2840961"/>
    <lineage>
        <taxon>Bacteria</taxon>
        <taxon>Bacillati</taxon>
        <taxon>Bacillota</taxon>
        <taxon>Clostridia</taxon>
        <taxon>Eubacteriales</taxon>
        <taxon>Clostridiaceae</taxon>
        <taxon>Clostridiaceae incertae sedis</taxon>
        <taxon>Candidatus Ventrousia</taxon>
    </lineage>
</organism>
<reference evidence="1" key="2">
    <citation type="journal article" date="2021" name="PeerJ">
        <title>Extensive microbial diversity within the chicken gut microbiome revealed by metagenomics and culture.</title>
        <authorList>
            <person name="Gilroy R."/>
            <person name="Ravi A."/>
            <person name="Getino M."/>
            <person name="Pursley I."/>
            <person name="Horton D.L."/>
            <person name="Alikhan N.F."/>
            <person name="Baker D."/>
            <person name="Gharbi K."/>
            <person name="Hall N."/>
            <person name="Watson M."/>
            <person name="Adriaenssens E.M."/>
            <person name="Foster-Nyarko E."/>
            <person name="Jarju S."/>
            <person name="Secka A."/>
            <person name="Antonio M."/>
            <person name="Oren A."/>
            <person name="Chaudhuri R.R."/>
            <person name="La Ragione R."/>
            <person name="Hildebrand F."/>
            <person name="Pallen M.J."/>
        </authorList>
    </citation>
    <scope>NUCLEOTIDE SEQUENCE</scope>
    <source>
        <strain evidence="1">CHK191-8634</strain>
    </source>
</reference>
<evidence type="ECO:0000313" key="2">
    <source>
        <dbReference type="Proteomes" id="UP000824073"/>
    </source>
</evidence>
<proteinExistence type="predicted"/>
<protein>
    <submittedName>
        <fullName evidence="1">Uncharacterized protein</fullName>
    </submittedName>
</protein>